<feature type="region of interest" description="Disordered" evidence="5">
    <location>
        <begin position="930"/>
        <end position="978"/>
    </location>
</feature>
<feature type="region of interest" description="N-terminal hotdog fold" evidence="4">
    <location>
        <begin position="1443"/>
        <end position="1603"/>
    </location>
</feature>
<dbReference type="InterPro" id="IPR036736">
    <property type="entry name" value="ACP-like_sf"/>
</dbReference>
<dbReference type="EMBL" id="BAAAWD010000007">
    <property type="protein sequence ID" value="GAA3006840.1"/>
    <property type="molecule type" value="Genomic_DNA"/>
</dbReference>
<sequence>MGTGTGTGGPGARAPRIAVVGMACRYPDAVSPGELWQNVLGGRRAFRRFPETRLRVADYGGEGPDSTYAGQAGLLRDWEFDRSRFHISGGLYRAADHTHWLALETAADALADAGFPGGDGLDRDSVGVVLGNSLTGEFSRAASLRLRWPFLRRAAVAALAGSGLEGDAVAGVLGRLEDLVKEPFPEPGDETLAGALSNTIAGRICNHFDFHGTGYTVDGACSSSLLAVMTACRALADGDLSLALAGGVDLSLDPFELVGFARVGALARGEMRVYDADPTGFLPGEGCGVVALMRAEEAERRGLRVYAYVTGWGSSSDGAGGLTRPTAPGQALAMRRAYRLAGLDPAEVGFVEGHGTGTAVGDRVEIEALTDVRGTGAAAAALGSVKANIGHTKAAAGVAGLIKAALAVHHRVLPPSTGTREPHPLLGRAGVPLRLLAEPEPWDRPVPRAAVSSLGFGGINAHVVLEGPRRTPARSLSASTRRWSAPVPEHHVVAVGATGPGALAARLRQVADLAPVLSLAELYDLACTSQADFGGGAARATLVAATPDELGLAAEAALAGIGAWDGGLLVDAKRGYALASGPPARVGLMFPGQAAPVRATLPAWAAGLGVPGSPVTLRDGDADTAVAQPAIMRQSLAALAWLDAIGCEPVAAIGHSLGEIAALGWAEVLTPGDALRLAAARGQIMARYGTAGTTMASLAAPPETVADLLAGTEAVVAAFNGPAQTVVAGPVADVHAVVERARATGIDGVVLAVSHGFHSPAMRPAEAPLRELLDTITTDVPRRRVISTVTGRPYGGASPTPDGALYEASEIVSDDAVESLVGQLTRPVRFAEALARLADECDLLVEAGPGSILSGLAAHLPAVALSMDCGGDPRRQAVVTAALAVSGNADLTAWAAGRAYRRLPLDSSPTFLANPCEAVAADVPVTDVPASRQAAGPVPADRSDRVNGAGRTGGPNGSNGVNGVNGSGGTGATPATVPGTELSPLECLRAELAAGLELPLETVRPSSSFLGDLHLNSLQVVRIVSRTAQALGRQLPAVPLSLAEASVAEAAEVLAGLPSATEEGAEEIEGVGGWVRAFRHEWVPAGPSPAADAGTPVFSLATGAGPEDVAALLTEITARSPERLVLRHDGHPAAEAVGRSLAVELPRTSVTVLRAPGDDGPAGAVEHGYAELRRLPDGSVERRRTVPYTLPAQDGAAPIGDGDVCLVTGGVTGITAHSAAALAERTGCVLVLLGRTPAEDPAVATALADLRSRTRAVYLRCDVTDPAQVRVALAAAAGHGPVRGLIHGAGVNVPRRLAAVTGETLRAHLRPKVDGLRVLLDEAGEDLSMAVAFGSIIGRRGLAGQSEYCLANDWMRHLVEDWAADHPSCRTHLLEWSVWSGVGMGVRLDTIDALRRQGITAITPREGADLLLGVLGDARAPVTLLLTARFPAGPTLVVEGPSAPLLRFTERELARTSWVEAVYEADLGARTDPYLDDHRISGTRVLPAVVGLEAMAQVATAVGHDGAAPEPSSGGAPGETAGPYGGSAGGWSFADVRLRAPVIVEGDAPHPVRVAALTGPDGTSVVLRDSADGFTTDRFTARLVPAAPVPRDDGLGRLPADPAPAGFVPNGSGPNGSGPGPVAHGFYDNGLFFHDGRFRRVASYGLLTAFRVEAVIEGAPGDGTGSWFSSFHSPELLLGDPGLHDATIHALLACVPHREALPVGIDRFTVWRPPVGRCLVRAREREHHAGEYVYDVDLVSATPGDRDVLARWEGLRLRATGPRTWPGALPMSLAGPWMSRLLDENGLARHVELAAVPGRREDDAAAGLAALLTGDAVRHDARGALRTGQGGVSASYTAGHVLVGVADHPIGIDWQDVSGIGDTEWPALVGERGTAVTEALVAKTGEDPGLCAARVWTAREALAKAGASVDEPLRVHEVGHHGLVALTAGGWCVATASVPGTAVMVATALPEEA</sequence>
<dbReference type="Pfam" id="PF08659">
    <property type="entry name" value="KR"/>
    <property type="match status" value="1"/>
</dbReference>
<reference evidence="9" key="1">
    <citation type="journal article" date="2019" name="Int. J. Syst. Evol. Microbiol.">
        <title>The Global Catalogue of Microorganisms (GCM) 10K type strain sequencing project: providing services to taxonomists for standard genome sequencing and annotation.</title>
        <authorList>
            <consortium name="The Broad Institute Genomics Platform"/>
            <consortium name="The Broad Institute Genome Sequencing Center for Infectious Disease"/>
            <person name="Wu L."/>
            <person name="Ma J."/>
        </authorList>
    </citation>
    <scope>NUCLEOTIDE SEQUENCE [LARGE SCALE GENOMIC DNA]</scope>
    <source>
        <strain evidence="9">JCM 3106</strain>
    </source>
</reference>
<dbReference type="SMART" id="SM00825">
    <property type="entry name" value="PKS_KS"/>
    <property type="match status" value="1"/>
</dbReference>
<dbReference type="Proteomes" id="UP001499930">
    <property type="component" value="Unassembled WGS sequence"/>
</dbReference>
<feature type="active site" description="Proton acceptor; for dehydratase activity" evidence="4">
    <location>
        <position position="1478"/>
    </location>
</feature>
<dbReference type="InterPro" id="IPR020807">
    <property type="entry name" value="PKS_DH"/>
</dbReference>
<dbReference type="Gene3D" id="3.40.50.720">
    <property type="entry name" value="NAD(P)-binding Rossmann-like Domain"/>
    <property type="match status" value="1"/>
</dbReference>
<keyword evidence="2" id="KW-0597">Phosphoprotein</keyword>
<dbReference type="InterPro" id="IPR020841">
    <property type="entry name" value="PKS_Beta-ketoAc_synthase_dom"/>
</dbReference>
<proteinExistence type="predicted"/>
<dbReference type="InterPro" id="IPR036291">
    <property type="entry name" value="NAD(P)-bd_dom_sf"/>
</dbReference>
<dbReference type="InterPro" id="IPR001227">
    <property type="entry name" value="Ac_transferase_dom_sf"/>
</dbReference>
<dbReference type="SUPFAM" id="SSF53901">
    <property type="entry name" value="Thiolase-like"/>
    <property type="match status" value="1"/>
</dbReference>
<dbReference type="SMART" id="SM00827">
    <property type="entry name" value="PKS_AT"/>
    <property type="match status" value="1"/>
</dbReference>
<feature type="active site" description="Proton donor; for dehydratase activity" evidence="4">
    <location>
        <position position="1685"/>
    </location>
</feature>
<gene>
    <name evidence="8" type="ORF">GCM10017559_30950</name>
</gene>
<dbReference type="Gene3D" id="3.10.129.110">
    <property type="entry name" value="Polyketide synthase dehydratase"/>
    <property type="match status" value="1"/>
</dbReference>
<dbReference type="SUPFAM" id="SSF55048">
    <property type="entry name" value="Probable ACP-binding domain of malonyl-CoA ACP transacylase"/>
    <property type="match status" value="1"/>
</dbReference>
<dbReference type="Gene3D" id="3.40.366.10">
    <property type="entry name" value="Malonyl-Coenzyme A Acyl Carrier Protein, domain 2"/>
    <property type="match status" value="1"/>
</dbReference>
<dbReference type="InterPro" id="IPR016039">
    <property type="entry name" value="Thiolase-like"/>
</dbReference>
<dbReference type="SMART" id="SM00826">
    <property type="entry name" value="PKS_DH"/>
    <property type="match status" value="1"/>
</dbReference>
<evidence type="ECO:0000256" key="3">
    <source>
        <dbReference type="ARBA" id="ARBA00022679"/>
    </source>
</evidence>
<protein>
    <submittedName>
        <fullName evidence="8">Type I polyketide synthase</fullName>
    </submittedName>
</protein>
<keyword evidence="9" id="KW-1185">Reference proteome</keyword>
<dbReference type="Gene3D" id="1.10.1200.10">
    <property type="entry name" value="ACP-like"/>
    <property type="match status" value="1"/>
</dbReference>
<evidence type="ECO:0000256" key="5">
    <source>
        <dbReference type="SAM" id="MobiDB-lite"/>
    </source>
</evidence>
<keyword evidence="3" id="KW-0808">Transferase</keyword>
<dbReference type="Pfam" id="PF02801">
    <property type="entry name" value="Ketoacyl-synt_C"/>
    <property type="match status" value="1"/>
</dbReference>
<organism evidence="8 9">
    <name type="scientific">Streptosporangium longisporum</name>
    <dbReference type="NCBI Taxonomy" id="46187"/>
    <lineage>
        <taxon>Bacteria</taxon>
        <taxon>Bacillati</taxon>
        <taxon>Actinomycetota</taxon>
        <taxon>Actinomycetes</taxon>
        <taxon>Streptosporangiales</taxon>
        <taxon>Streptosporangiaceae</taxon>
        <taxon>Streptosporangium</taxon>
    </lineage>
</organism>
<dbReference type="InterPro" id="IPR013968">
    <property type="entry name" value="PKS_KR"/>
</dbReference>
<evidence type="ECO:0000259" key="6">
    <source>
        <dbReference type="PROSITE" id="PS52004"/>
    </source>
</evidence>
<dbReference type="PROSITE" id="PS52004">
    <property type="entry name" value="KS3_2"/>
    <property type="match status" value="1"/>
</dbReference>
<dbReference type="InterPro" id="IPR049551">
    <property type="entry name" value="PKS_DH_C"/>
</dbReference>
<feature type="domain" description="Ketosynthase family 3 (KS3)" evidence="6">
    <location>
        <begin position="14"/>
        <end position="467"/>
    </location>
</feature>
<dbReference type="InterPro" id="IPR050091">
    <property type="entry name" value="PKS_NRPS_Biosynth_Enz"/>
</dbReference>
<feature type="region of interest" description="Disordered" evidence="5">
    <location>
        <begin position="1504"/>
        <end position="1523"/>
    </location>
</feature>
<dbReference type="InterPro" id="IPR016035">
    <property type="entry name" value="Acyl_Trfase/lysoPLipase"/>
</dbReference>
<dbReference type="InterPro" id="IPR049552">
    <property type="entry name" value="PKS_DH_N"/>
</dbReference>
<keyword evidence="1" id="KW-0596">Phosphopantetheine</keyword>
<dbReference type="Pfam" id="PF14765">
    <property type="entry name" value="PS-DH"/>
    <property type="match status" value="1"/>
</dbReference>
<dbReference type="PANTHER" id="PTHR43775:SF37">
    <property type="entry name" value="SI:DKEY-61P9.11"/>
    <property type="match status" value="1"/>
</dbReference>
<evidence type="ECO:0000313" key="9">
    <source>
        <dbReference type="Proteomes" id="UP001499930"/>
    </source>
</evidence>
<evidence type="ECO:0000313" key="8">
    <source>
        <dbReference type="EMBL" id="GAA3006840.1"/>
    </source>
</evidence>
<feature type="region of interest" description="C-terminal hotdog fold" evidence="4">
    <location>
        <begin position="1618"/>
        <end position="1766"/>
    </location>
</feature>
<dbReference type="SUPFAM" id="SSF52151">
    <property type="entry name" value="FabD/lysophospholipase-like"/>
    <property type="match status" value="1"/>
</dbReference>
<dbReference type="InterPro" id="IPR042104">
    <property type="entry name" value="PKS_dehydratase_sf"/>
</dbReference>
<dbReference type="SMART" id="SM00822">
    <property type="entry name" value="PKS_KR"/>
    <property type="match status" value="1"/>
</dbReference>
<feature type="domain" description="PKS/mFAS DH" evidence="7">
    <location>
        <begin position="1443"/>
        <end position="1766"/>
    </location>
</feature>
<dbReference type="Gene3D" id="3.40.47.10">
    <property type="match status" value="1"/>
</dbReference>
<evidence type="ECO:0000256" key="1">
    <source>
        <dbReference type="ARBA" id="ARBA00022450"/>
    </source>
</evidence>
<dbReference type="Pfam" id="PF00698">
    <property type="entry name" value="Acyl_transf_1"/>
    <property type="match status" value="1"/>
</dbReference>
<dbReference type="Pfam" id="PF00109">
    <property type="entry name" value="ketoacyl-synt"/>
    <property type="match status" value="1"/>
</dbReference>
<dbReference type="InterPro" id="IPR016036">
    <property type="entry name" value="Malonyl_transacylase_ACP-bd"/>
</dbReference>
<dbReference type="SUPFAM" id="SSF51735">
    <property type="entry name" value="NAD(P)-binding Rossmann-fold domains"/>
    <property type="match status" value="1"/>
</dbReference>
<dbReference type="SUPFAM" id="SSF47336">
    <property type="entry name" value="ACP-like"/>
    <property type="match status" value="1"/>
</dbReference>
<evidence type="ECO:0000256" key="2">
    <source>
        <dbReference type="ARBA" id="ARBA00022553"/>
    </source>
</evidence>
<dbReference type="RefSeq" id="WP_344894745.1">
    <property type="nucleotide sequence ID" value="NZ_BAAAWD010000007.1"/>
</dbReference>
<dbReference type="InterPro" id="IPR014043">
    <property type="entry name" value="Acyl_transferase_dom"/>
</dbReference>
<dbReference type="InterPro" id="IPR014030">
    <property type="entry name" value="Ketoacyl_synth_N"/>
</dbReference>
<evidence type="ECO:0000259" key="7">
    <source>
        <dbReference type="PROSITE" id="PS52019"/>
    </source>
</evidence>
<name>A0ABP6KEX3_9ACTN</name>
<dbReference type="InterPro" id="IPR049900">
    <property type="entry name" value="PKS_mFAS_DH"/>
</dbReference>
<dbReference type="InterPro" id="IPR057326">
    <property type="entry name" value="KR_dom"/>
</dbReference>
<comment type="caution">
    <text evidence="8">The sequence shown here is derived from an EMBL/GenBank/DDBJ whole genome shotgun (WGS) entry which is preliminary data.</text>
</comment>
<dbReference type="Pfam" id="PF21089">
    <property type="entry name" value="PKS_DH_N"/>
    <property type="match status" value="1"/>
</dbReference>
<dbReference type="PANTHER" id="PTHR43775">
    <property type="entry name" value="FATTY ACID SYNTHASE"/>
    <property type="match status" value="1"/>
</dbReference>
<dbReference type="PROSITE" id="PS52019">
    <property type="entry name" value="PKS_MFAS_DH"/>
    <property type="match status" value="1"/>
</dbReference>
<evidence type="ECO:0000256" key="4">
    <source>
        <dbReference type="PROSITE-ProRule" id="PRU01363"/>
    </source>
</evidence>
<dbReference type="CDD" id="cd00833">
    <property type="entry name" value="PKS"/>
    <property type="match status" value="1"/>
</dbReference>
<dbReference type="InterPro" id="IPR014031">
    <property type="entry name" value="Ketoacyl_synth_C"/>
</dbReference>
<accession>A0ABP6KEX3</accession>